<proteinExistence type="predicted"/>
<protein>
    <submittedName>
        <fullName evidence="1">YkgJ family cysteine cluster protein</fullName>
    </submittedName>
</protein>
<organism evidence="1 2">
    <name type="scientific">Candidatus Accumulibacter proximus</name>
    <dbReference type="NCBI Taxonomy" id="2954385"/>
    <lineage>
        <taxon>Bacteria</taxon>
        <taxon>Pseudomonadati</taxon>
        <taxon>Pseudomonadota</taxon>
        <taxon>Betaproteobacteria</taxon>
        <taxon>Candidatus Accumulibacter</taxon>
    </lineage>
</organism>
<comment type="caution">
    <text evidence="1">The sequence shown here is derived from an EMBL/GenBank/DDBJ whole genome shotgun (WGS) entry which is preliminary data.</text>
</comment>
<dbReference type="PANTHER" id="PTHR36931:SF1">
    <property type="entry name" value="UPF0153 PROTEIN YEIW"/>
    <property type="match status" value="1"/>
</dbReference>
<reference evidence="1 2" key="1">
    <citation type="submission" date="2020-10" db="EMBL/GenBank/DDBJ databases">
        <title>Connecting structure to function with the recovery of over 1000 high-quality activated sludge metagenome-assembled genomes encoding full-length rRNA genes using long-read sequencing.</title>
        <authorList>
            <person name="Singleton C.M."/>
            <person name="Petriglieri F."/>
            <person name="Kristensen J.M."/>
            <person name="Kirkegaard R.H."/>
            <person name="Michaelsen T.Y."/>
            <person name="Andersen M.H."/>
            <person name="Karst S.M."/>
            <person name="Dueholm M.S."/>
            <person name="Nielsen P.H."/>
            <person name="Albertsen M."/>
        </authorList>
    </citation>
    <scope>NUCLEOTIDE SEQUENCE [LARGE SCALE GENOMIC DNA]</scope>
    <source>
        <strain evidence="1">EsbW_18-Q3-R4-48_BATAC.285</strain>
    </source>
</reference>
<name>A0A935UIJ3_9PROT</name>
<dbReference type="PANTHER" id="PTHR36931">
    <property type="entry name" value="UPF0153 PROTEIN YEIW"/>
    <property type="match status" value="1"/>
</dbReference>
<gene>
    <name evidence="1" type="ORF">IPJ27_20040</name>
</gene>
<dbReference type="AlphaFoldDB" id="A0A935UIJ3"/>
<dbReference type="EMBL" id="JADJMH010000028">
    <property type="protein sequence ID" value="MBK7676854.1"/>
    <property type="molecule type" value="Genomic_DNA"/>
</dbReference>
<dbReference type="Proteomes" id="UP000697998">
    <property type="component" value="Unassembled WGS sequence"/>
</dbReference>
<sequence length="88" mass="9440">MSLLPDCRQACGACCIAPSITTPMPGHPKGKLAGERCANLTDDQRCRLWGCPERPACCAGLQPSSEMCGHDRDWAIAWLAALEQATQP</sequence>
<evidence type="ECO:0000313" key="1">
    <source>
        <dbReference type="EMBL" id="MBK7676854.1"/>
    </source>
</evidence>
<dbReference type="InterPro" id="IPR052572">
    <property type="entry name" value="UPF0153_domain"/>
</dbReference>
<accession>A0A935UIJ3</accession>
<evidence type="ECO:0000313" key="2">
    <source>
        <dbReference type="Proteomes" id="UP000697998"/>
    </source>
</evidence>